<organism evidence="1 2">
    <name type="scientific">Botryotinia convoluta</name>
    <dbReference type="NCBI Taxonomy" id="54673"/>
    <lineage>
        <taxon>Eukaryota</taxon>
        <taxon>Fungi</taxon>
        <taxon>Dikarya</taxon>
        <taxon>Ascomycota</taxon>
        <taxon>Pezizomycotina</taxon>
        <taxon>Leotiomycetes</taxon>
        <taxon>Helotiales</taxon>
        <taxon>Sclerotiniaceae</taxon>
        <taxon>Botryotinia</taxon>
    </lineage>
</organism>
<evidence type="ECO:0000313" key="2">
    <source>
        <dbReference type="Proteomes" id="UP000297527"/>
    </source>
</evidence>
<dbReference type="AlphaFoldDB" id="A0A4Z1HXL0"/>
<comment type="caution">
    <text evidence="1">The sequence shown here is derived from an EMBL/GenBank/DDBJ whole genome shotgun (WGS) entry which is preliminary data.</text>
</comment>
<name>A0A4Z1HXL0_9HELO</name>
<gene>
    <name evidence="1" type="ORF">BCON_0118g00080</name>
</gene>
<dbReference type="Proteomes" id="UP000297527">
    <property type="component" value="Unassembled WGS sequence"/>
</dbReference>
<evidence type="ECO:0000313" key="1">
    <source>
        <dbReference type="EMBL" id="TGO53755.1"/>
    </source>
</evidence>
<reference evidence="1 2" key="1">
    <citation type="submission" date="2017-12" db="EMBL/GenBank/DDBJ databases">
        <title>Comparative genomics of Botrytis spp.</title>
        <authorList>
            <person name="Valero-Jimenez C.A."/>
            <person name="Tapia P."/>
            <person name="Veloso J."/>
            <person name="Silva-Moreno E."/>
            <person name="Staats M."/>
            <person name="Valdes J.H."/>
            <person name="Van Kan J.A.L."/>
        </authorList>
    </citation>
    <scope>NUCLEOTIDE SEQUENCE [LARGE SCALE GENOMIC DNA]</scope>
    <source>
        <strain evidence="1 2">MUCL11595</strain>
    </source>
</reference>
<proteinExistence type="predicted"/>
<dbReference type="OrthoDB" id="3526051at2759"/>
<sequence>MTGFRWTAQADALFIWVAGGVWRHEKRIREGKLMISQTHLFDRVGGFLDALNKFEPFDKGRDDFNRESIRTHVLYKKIQWKQPQWVERPPWLSEDALKGQFGEVSLEALHESTSRLRRATGSDTAEWRERVRNRERIFQDQERLAAQNREFLQQEEKAAQRREKAQKKIFRREEEEKAQRKRFWREEEEKIREQEFKSGVKKLGYTKDAESSRGLSWAHPNASGFHYRKPESDSHGGAFKSGAKDRYLTVLFH</sequence>
<keyword evidence="2" id="KW-1185">Reference proteome</keyword>
<protein>
    <submittedName>
        <fullName evidence="1">Uncharacterized protein</fullName>
    </submittedName>
</protein>
<dbReference type="EMBL" id="PQXN01000118">
    <property type="protein sequence ID" value="TGO53755.1"/>
    <property type="molecule type" value="Genomic_DNA"/>
</dbReference>
<accession>A0A4Z1HXL0</accession>